<dbReference type="InterPro" id="IPR000742">
    <property type="entry name" value="EGF"/>
</dbReference>
<comment type="caution">
    <text evidence="5">Lacks conserved residue(s) required for the propagation of feature annotation.</text>
</comment>
<dbReference type="PROSITE" id="PS50026">
    <property type="entry name" value="EGF_3"/>
    <property type="match status" value="3"/>
</dbReference>
<dbReference type="PROSITE" id="PS00022">
    <property type="entry name" value="EGF_1"/>
    <property type="match status" value="2"/>
</dbReference>
<feature type="disulfide bond" evidence="5">
    <location>
        <begin position="102"/>
        <end position="111"/>
    </location>
</feature>
<keyword evidence="9" id="KW-1185">Reference proteome</keyword>
<dbReference type="Pfam" id="PF00008">
    <property type="entry name" value="EGF"/>
    <property type="match status" value="1"/>
</dbReference>
<accession>A0A814SQ35</accession>
<dbReference type="GO" id="GO:0005509">
    <property type="term" value="F:calcium ion binding"/>
    <property type="evidence" value="ECO:0007669"/>
    <property type="project" value="InterPro"/>
</dbReference>
<evidence type="ECO:0000256" key="5">
    <source>
        <dbReference type="PROSITE-ProRule" id="PRU00076"/>
    </source>
</evidence>
<evidence type="ECO:0000313" key="8">
    <source>
        <dbReference type="EMBL" id="CAF1148940.1"/>
    </source>
</evidence>
<evidence type="ECO:0000313" key="9">
    <source>
        <dbReference type="Proteomes" id="UP000663879"/>
    </source>
</evidence>
<dbReference type="EMBL" id="CAJNOC010011568">
    <property type="protein sequence ID" value="CAF1148940.1"/>
    <property type="molecule type" value="Genomic_DNA"/>
</dbReference>
<dbReference type="SUPFAM" id="SSF57196">
    <property type="entry name" value="EGF/Laminin"/>
    <property type="match status" value="2"/>
</dbReference>
<protein>
    <recommendedName>
        <fullName evidence="7">EGF-like domain-containing protein</fullName>
    </recommendedName>
</protein>
<evidence type="ECO:0000256" key="1">
    <source>
        <dbReference type="ARBA" id="ARBA00022536"/>
    </source>
</evidence>
<feature type="domain" description="EGF-like" evidence="7">
    <location>
        <begin position="76"/>
        <end position="112"/>
    </location>
</feature>
<evidence type="ECO:0000256" key="6">
    <source>
        <dbReference type="SAM" id="MobiDB-lite"/>
    </source>
</evidence>
<dbReference type="GO" id="GO:0032991">
    <property type="term" value="C:protein-containing complex"/>
    <property type="evidence" value="ECO:0007669"/>
    <property type="project" value="TreeGrafter"/>
</dbReference>
<feature type="non-terminal residue" evidence="8">
    <location>
        <position position="1"/>
    </location>
</feature>
<dbReference type="Proteomes" id="UP000663879">
    <property type="component" value="Unassembled WGS sequence"/>
</dbReference>
<feature type="domain" description="EGF-like" evidence="7">
    <location>
        <begin position="114"/>
        <end position="158"/>
    </location>
</feature>
<evidence type="ECO:0000256" key="4">
    <source>
        <dbReference type="ARBA" id="ARBA00023157"/>
    </source>
</evidence>
<evidence type="ECO:0000256" key="3">
    <source>
        <dbReference type="ARBA" id="ARBA00022737"/>
    </source>
</evidence>
<dbReference type="InterPro" id="IPR051022">
    <property type="entry name" value="Notch_Cell-Fate_Det"/>
</dbReference>
<keyword evidence="3" id="KW-0677">Repeat</keyword>
<dbReference type="OrthoDB" id="7726766at2759"/>
<evidence type="ECO:0000259" key="7">
    <source>
        <dbReference type="PROSITE" id="PS50026"/>
    </source>
</evidence>
<organism evidence="8 9">
    <name type="scientific">Brachionus calyciflorus</name>
    <dbReference type="NCBI Taxonomy" id="104777"/>
    <lineage>
        <taxon>Eukaryota</taxon>
        <taxon>Metazoa</taxon>
        <taxon>Spiralia</taxon>
        <taxon>Gnathifera</taxon>
        <taxon>Rotifera</taxon>
        <taxon>Eurotatoria</taxon>
        <taxon>Monogononta</taxon>
        <taxon>Pseudotrocha</taxon>
        <taxon>Ploima</taxon>
        <taxon>Brachionidae</taxon>
        <taxon>Brachionus</taxon>
    </lineage>
</organism>
<evidence type="ECO:0000256" key="2">
    <source>
        <dbReference type="ARBA" id="ARBA00022729"/>
    </source>
</evidence>
<keyword evidence="2" id="KW-0732">Signal</keyword>
<dbReference type="PANTHER" id="PTHR24049:SF22">
    <property type="entry name" value="DROSOPHILA CRUMBS HOMOLOG"/>
    <property type="match status" value="1"/>
</dbReference>
<dbReference type="GO" id="GO:0005886">
    <property type="term" value="C:plasma membrane"/>
    <property type="evidence" value="ECO:0007669"/>
    <property type="project" value="TreeGrafter"/>
</dbReference>
<dbReference type="GO" id="GO:0045197">
    <property type="term" value="P:establishment or maintenance of epithelial cell apical/basal polarity"/>
    <property type="evidence" value="ECO:0007669"/>
    <property type="project" value="TreeGrafter"/>
</dbReference>
<dbReference type="AlphaFoldDB" id="A0A814SQ35"/>
<name>A0A814SQ35_9BILA</name>
<proteinExistence type="predicted"/>
<dbReference type="SMART" id="SM00179">
    <property type="entry name" value="EGF_CA"/>
    <property type="match status" value="3"/>
</dbReference>
<gene>
    <name evidence="8" type="ORF">OXX778_LOCUS23210</name>
</gene>
<dbReference type="GO" id="GO:0007157">
    <property type="term" value="P:heterophilic cell-cell adhesion via plasma membrane cell adhesion molecules"/>
    <property type="evidence" value="ECO:0007669"/>
    <property type="project" value="TreeGrafter"/>
</dbReference>
<feature type="disulfide bond" evidence="5">
    <location>
        <begin position="123"/>
        <end position="140"/>
    </location>
</feature>
<dbReference type="InterPro" id="IPR001881">
    <property type="entry name" value="EGF-like_Ca-bd_dom"/>
</dbReference>
<comment type="caution">
    <text evidence="8">The sequence shown here is derived from an EMBL/GenBank/DDBJ whole genome shotgun (WGS) entry which is preliminary data.</text>
</comment>
<feature type="region of interest" description="Disordered" evidence="6">
    <location>
        <begin position="1"/>
        <end position="44"/>
    </location>
</feature>
<feature type="disulfide bond" evidence="5">
    <location>
        <begin position="80"/>
        <end position="90"/>
    </location>
</feature>
<dbReference type="PANTHER" id="PTHR24049">
    <property type="entry name" value="CRUMBS FAMILY MEMBER"/>
    <property type="match status" value="1"/>
</dbReference>
<dbReference type="Gene3D" id="2.10.25.10">
    <property type="entry name" value="Laminin"/>
    <property type="match status" value="3"/>
</dbReference>
<dbReference type="SMART" id="SM00181">
    <property type="entry name" value="EGF"/>
    <property type="match status" value="3"/>
</dbReference>
<reference evidence="8" key="1">
    <citation type="submission" date="2021-02" db="EMBL/GenBank/DDBJ databases">
        <authorList>
            <person name="Nowell W R."/>
        </authorList>
    </citation>
    <scope>NUCLEOTIDE SEQUENCE</scope>
    <source>
        <strain evidence="8">Ploen Becks lab</strain>
    </source>
</reference>
<feature type="disulfide bond" evidence="5">
    <location>
        <begin position="186"/>
        <end position="195"/>
    </location>
</feature>
<keyword evidence="4 5" id="KW-1015">Disulfide bond</keyword>
<feature type="domain" description="EGF-like" evidence="7">
    <location>
        <begin position="160"/>
        <end position="196"/>
    </location>
</feature>
<keyword evidence="1 5" id="KW-0245">EGF-like domain</keyword>
<sequence>TETTTTTTETTSSTTETTTTTTETTSTTTETTTSTTETTSTTTETTTTTIKSDDFFFDFIEKNLQMIIEIISTNTDFNDCIQNCSNHGKCKIINNAKYKCECNKNYIGSACQYNTFPCSSNPCLNNGLCVDNLLENDFKCQCLTGKNQSEIYYGQYCEFKRNACQNETCSNNGYCFDNENTAKCKCFSMFSGEKCEIKSNEMIVVEAVNLREIQTSEHHCICEKCKNMSCKIGLLNELKV</sequence>